<dbReference type="Proteomes" id="UP000673691">
    <property type="component" value="Unassembled WGS sequence"/>
</dbReference>
<feature type="non-terminal residue" evidence="2">
    <location>
        <position position="185"/>
    </location>
</feature>
<proteinExistence type="predicted"/>
<organism evidence="2 3">
    <name type="scientific">Olpidium bornovanus</name>
    <dbReference type="NCBI Taxonomy" id="278681"/>
    <lineage>
        <taxon>Eukaryota</taxon>
        <taxon>Fungi</taxon>
        <taxon>Fungi incertae sedis</taxon>
        <taxon>Olpidiomycota</taxon>
        <taxon>Olpidiomycotina</taxon>
        <taxon>Olpidiomycetes</taxon>
        <taxon>Olpidiales</taxon>
        <taxon>Olpidiaceae</taxon>
        <taxon>Olpidium</taxon>
    </lineage>
</organism>
<dbReference type="OrthoDB" id="5598079at2759"/>
<protein>
    <recommendedName>
        <fullName evidence="1">Retrovirus-related Pol polyprotein from transposon TNT 1-94-like beta-barrel domain-containing protein</fullName>
    </recommendedName>
</protein>
<evidence type="ECO:0000313" key="2">
    <source>
        <dbReference type="EMBL" id="KAG5460218.1"/>
    </source>
</evidence>
<dbReference type="AlphaFoldDB" id="A0A8H7ZWD3"/>
<evidence type="ECO:0000313" key="3">
    <source>
        <dbReference type="Proteomes" id="UP000673691"/>
    </source>
</evidence>
<comment type="caution">
    <text evidence="2">The sequence shown here is derived from an EMBL/GenBank/DDBJ whole genome shotgun (WGS) entry which is preliminary data.</text>
</comment>
<accession>A0A8H7ZWD3</accession>
<dbReference type="EMBL" id="JAEFCI010005560">
    <property type="protein sequence ID" value="KAG5460218.1"/>
    <property type="molecule type" value="Genomic_DNA"/>
</dbReference>
<dbReference type="Pfam" id="PF22936">
    <property type="entry name" value="Pol_BBD"/>
    <property type="match status" value="1"/>
</dbReference>
<keyword evidence="3" id="KW-1185">Reference proteome</keyword>
<evidence type="ECO:0000259" key="1">
    <source>
        <dbReference type="Pfam" id="PF22936"/>
    </source>
</evidence>
<dbReference type="PANTHER" id="PTHR47592:SF27">
    <property type="entry name" value="OS08G0421700 PROTEIN"/>
    <property type="match status" value="1"/>
</dbReference>
<sequence length="185" mass="20084">MATIEQTAQAKGRSNPGKENNLHLFTVALKATIEGRCLEDEWIVDSGASCHMSGNRRYFTSFIPLDSQAAVELGDNTQLGVEGHGAVHLALKSGKQVLLQHVLFVPWQTKNLISTAQCASHGIEMTLQIQGATFYKGKILIATATRVGGLYLLDVHKPTPLKQGQTAMATVDESIWHKRLAHPGS</sequence>
<feature type="domain" description="Retrovirus-related Pol polyprotein from transposon TNT 1-94-like beta-barrel" evidence="1">
    <location>
        <begin position="42"/>
        <end position="122"/>
    </location>
</feature>
<dbReference type="PANTHER" id="PTHR47592">
    <property type="entry name" value="PBF68 PROTEIN"/>
    <property type="match status" value="1"/>
</dbReference>
<gene>
    <name evidence="2" type="ORF">BJ554DRAFT_7759</name>
</gene>
<dbReference type="InterPro" id="IPR054722">
    <property type="entry name" value="PolX-like_BBD"/>
</dbReference>
<name>A0A8H7ZWD3_9FUNG</name>
<reference evidence="2 3" key="1">
    <citation type="journal article" name="Sci. Rep.">
        <title>Genome-scale phylogenetic analyses confirm Olpidium as the closest living zoosporic fungus to the non-flagellated, terrestrial fungi.</title>
        <authorList>
            <person name="Chang Y."/>
            <person name="Rochon D."/>
            <person name="Sekimoto S."/>
            <person name="Wang Y."/>
            <person name="Chovatia M."/>
            <person name="Sandor L."/>
            <person name="Salamov A."/>
            <person name="Grigoriev I.V."/>
            <person name="Stajich J.E."/>
            <person name="Spatafora J.W."/>
        </authorList>
    </citation>
    <scope>NUCLEOTIDE SEQUENCE [LARGE SCALE GENOMIC DNA]</scope>
    <source>
        <strain evidence="2">S191</strain>
    </source>
</reference>